<evidence type="ECO:0000256" key="2">
    <source>
        <dbReference type="SAM" id="SignalP"/>
    </source>
</evidence>
<reference evidence="3 4" key="1">
    <citation type="journal article" date="2019" name="Int. J. Syst. Evol. Microbiol.">
        <title>The Global Catalogue of Microorganisms (GCM) 10K type strain sequencing project: providing services to taxonomists for standard genome sequencing and annotation.</title>
        <authorList>
            <consortium name="The Broad Institute Genomics Platform"/>
            <consortium name="The Broad Institute Genome Sequencing Center for Infectious Disease"/>
            <person name="Wu L."/>
            <person name="Ma J."/>
        </authorList>
    </citation>
    <scope>NUCLEOTIDE SEQUENCE [LARGE SCALE GENOMIC DNA]</scope>
    <source>
        <strain evidence="3 4">JCM 16013</strain>
    </source>
</reference>
<comment type="caution">
    <text evidence="3">The sequence shown here is derived from an EMBL/GenBank/DDBJ whole genome shotgun (WGS) entry which is preliminary data.</text>
</comment>
<protein>
    <submittedName>
        <fullName evidence="3">Uncharacterized protein</fullName>
    </submittedName>
</protein>
<evidence type="ECO:0000313" key="4">
    <source>
        <dbReference type="Proteomes" id="UP001499854"/>
    </source>
</evidence>
<dbReference type="EMBL" id="BAAAQM010000055">
    <property type="protein sequence ID" value="GAA1995594.1"/>
    <property type="molecule type" value="Genomic_DNA"/>
</dbReference>
<feature type="signal peptide" evidence="2">
    <location>
        <begin position="1"/>
        <end position="32"/>
    </location>
</feature>
<accession>A0ABN2T0A5</accession>
<name>A0ABN2T0A5_9ACTN</name>
<dbReference type="Proteomes" id="UP001499854">
    <property type="component" value="Unassembled WGS sequence"/>
</dbReference>
<dbReference type="RefSeq" id="WP_344661509.1">
    <property type="nucleotide sequence ID" value="NZ_BAAAQM010000055.1"/>
</dbReference>
<organism evidence="3 4">
    <name type="scientific">Catenulispora subtropica</name>
    <dbReference type="NCBI Taxonomy" id="450798"/>
    <lineage>
        <taxon>Bacteria</taxon>
        <taxon>Bacillati</taxon>
        <taxon>Actinomycetota</taxon>
        <taxon>Actinomycetes</taxon>
        <taxon>Catenulisporales</taxon>
        <taxon>Catenulisporaceae</taxon>
        <taxon>Catenulispora</taxon>
    </lineage>
</organism>
<sequence>MTTLSARAKRALVPIGACTTALVVAAAAYAVAGTGPGSNRPEAGTPGTGTAGTRSTTAAAVTTTAATSPPSAAAAAPDAGPAAADSPSPGPALANGNKTSPPPPASPYVGRIGMSTSTSPSAVDTIGITPARAGTTLVATVLLLGNTSGTPQVTDTVGNTYQLQVNQADGTGDTLLVFTATGIRALAATDTVSVAYPASAAHAVAVDDFAAGSTVDQVVAATGTGTAASTGRTAKTSAAEELAVAALADPGGTVALNGYTKLAPLTVGPAHVDIGWRSLTAVGTYQADGTSAEPWIAGLLTIR</sequence>
<proteinExistence type="predicted"/>
<feature type="chain" id="PRO_5045554631" evidence="2">
    <location>
        <begin position="33"/>
        <end position="303"/>
    </location>
</feature>
<evidence type="ECO:0000256" key="1">
    <source>
        <dbReference type="SAM" id="MobiDB-lite"/>
    </source>
</evidence>
<gene>
    <name evidence="3" type="ORF">GCM10009838_70560</name>
</gene>
<keyword evidence="4" id="KW-1185">Reference proteome</keyword>
<feature type="compositionally biased region" description="Low complexity" evidence="1">
    <location>
        <begin position="51"/>
        <end position="87"/>
    </location>
</feature>
<keyword evidence="2" id="KW-0732">Signal</keyword>
<evidence type="ECO:0000313" key="3">
    <source>
        <dbReference type="EMBL" id="GAA1995594.1"/>
    </source>
</evidence>
<feature type="region of interest" description="Disordered" evidence="1">
    <location>
        <begin position="33"/>
        <end position="111"/>
    </location>
</feature>